<dbReference type="STRING" id="99883.ENSTNIP00000006854"/>
<dbReference type="GeneTree" id="ENSGT00390000017006"/>
<evidence type="ECO:0000313" key="2">
    <source>
        <dbReference type="Ensembl" id="ENSTNIP00000006854.1"/>
    </source>
</evidence>
<dbReference type="AlphaFoldDB" id="Q4T4Z2"/>
<reference evidence="2" key="3">
    <citation type="submission" date="2025-05" db="UniProtKB">
        <authorList>
            <consortium name="Ensembl"/>
        </authorList>
    </citation>
    <scope>IDENTIFICATION</scope>
</reference>
<dbReference type="Proteomes" id="UP000007303">
    <property type="component" value="Unassembled WGS sequence"/>
</dbReference>
<dbReference type="PANTHER" id="PTHR13520:SF0">
    <property type="entry name" value="RAD50-INTERACTING PROTEIN 1"/>
    <property type="match status" value="1"/>
</dbReference>
<dbReference type="GO" id="GO:0070939">
    <property type="term" value="C:Dsl1/NZR complex"/>
    <property type="evidence" value="ECO:0007669"/>
    <property type="project" value="InterPro"/>
</dbReference>
<proteinExistence type="predicted"/>
<sequence length="245" mass="27535">QVLAVSGSVPLQVSAALCAAQDAAYSLQDLLERERTISNLLKQHIQDVQPSKDHLGRMLNQIQTIERHMKYLRCLYFIEECSSSIQQCLMTGSVWEAIRAIDSMGAVHARLKASGCSYLKEFLQETLTFWHKIIKDRLSSDFEKILTQLQWPNISPTAQSPVSTGNYQEQNVQLELLVTQLLALQTTDDLLVHSTSSVLPVQSTISSATPASPLCLPIQIMLVPFNKRFRYHFCGNRRTSSLSKV</sequence>
<accession>Q4T4Z2</accession>
<dbReference type="InterPro" id="IPR007528">
    <property type="entry name" value="RINT1_Tip20"/>
</dbReference>
<protein>
    <submittedName>
        <fullName evidence="1">Chromosome undetermined SCAF9489, whole genome shotgun sequence</fullName>
    </submittedName>
</protein>
<dbReference type="KEGG" id="tng:GSTEN00007077G001"/>
<dbReference type="GO" id="GO:0006888">
    <property type="term" value="P:endoplasmic reticulum to Golgi vesicle-mediated transport"/>
    <property type="evidence" value="ECO:0007669"/>
    <property type="project" value="InterPro"/>
</dbReference>
<keyword evidence="3" id="KW-1185">Reference proteome</keyword>
<reference evidence="1" key="2">
    <citation type="submission" date="2004-02" db="EMBL/GenBank/DDBJ databases">
        <authorList>
            <consortium name="Genoscope"/>
            <consortium name="Whitehead Institute Centre for Genome Research"/>
        </authorList>
    </citation>
    <scope>NUCLEOTIDE SEQUENCE</scope>
</reference>
<evidence type="ECO:0000313" key="3">
    <source>
        <dbReference type="Proteomes" id="UP000007303"/>
    </source>
</evidence>
<dbReference type="OrthoDB" id="2189254at2759"/>
<dbReference type="GO" id="GO:0060628">
    <property type="term" value="P:regulation of ER to Golgi vesicle-mediated transport"/>
    <property type="evidence" value="ECO:0007669"/>
    <property type="project" value="TreeGrafter"/>
</dbReference>
<feature type="non-terminal residue" evidence="1">
    <location>
        <position position="245"/>
    </location>
</feature>
<dbReference type="PANTHER" id="PTHR13520">
    <property type="entry name" value="RAD50-INTERACTING PROTEIN 1 RINT-1"/>
    <property type="match status" value="1"/>
</dbReference>
<dbReference type="PROSITE" id="PS51386">
    <property type="entry name" value="RINT1_TIP20"/>
    <property type="match status" value="1"/>
</dbReference>
<reference evidence="1 3" key="1">
    <citation type="journal article" date="2004" name="Nature">
        <title>Genome duplication in the teleost fish Tetraodon nigroviridis reveals the early vertebrate proto-karyotype.</title>
        <authorList>
            <person name="Jaillon O."/>
            <person name="Aury J.-M."/>
            <person name="Brunet F."/>
            <person name="Petit J.-L."/>
            <person name="Stange-Thomann N."/>
            <person name="Mauceli E."/>
            <person name="Bouneau L."/>
            <person name="Fischer C."/>
            <person name="Ozouf-Costaz C."/>
            <person name="Bernot A."/>
            <person name="Nicaud S."/>
            <person name="Jaffe D."/>
            <person name="Fisher S."/>
            <person name="Lutfalla G."/>
            <person name="Dossat C."/>
            <person name="Segurens B."/>
            <person name="Dasilva C."/>
            <person name="Salanoubat M."/>
            <person name="Levy M."/>
            <person name="Boudet N."/>
            <person name="Castellano S."/>
            <person name="Anthouard V."/>
            <person name="Jubin C."/>
            <person name="Castelli V."/>
            <person name="Katinka M."/>
            <person name="Vacherie B."/>
            <person name="Biemont C."/>
            <person name="Skalli Z."/>
            <person name="Cattolico L."/>
            <person name="Poulain J."/>
            <person name="De Berardinis V."/>
            <person name="Cruaud C."/>
            <person name="Duprat S."/>
            <person name="Brottier P."/>
            <person name="Coutanceau J.-P."/>
            <person name="Gouzy J."/>
            <person name="Parra G."/>
            <person name="Lardier G."/>
            <person name="Chapple C."/>
            <person name="McKernan K.J."/>
            <person name="McEwan P."/>
            <person name="Bosak S."/>
            <person name="Kellis M."/>
            <person name="Volff J.-N."/>
            <person name="Guigo R."/>
            <person name="Zody M.C."/>
            <person name="Mesirov J."/>
            <person name="Lindblad-Toh K."/>
            <person name="Birren B."/>
            <person name="Nusbaum C."/>
            <person name="Kahn D."/>
            <person name="Robinson-Rechavi M."/>
            <person name="Laudet V."/>
            <person name="Schachter V."/>
            <person name="Quetier F."/>
            <person name="Saurin W."/>
            <person name="Scarpelli C."/>
            <person name="Wincker P."/>
            <person name="Lander E.S."/>
            <person name="Weissenbach J."/>
            <person name="Roest Crollius H."/>
        </authorList>
    </citation>
    <scope>NUCLEOTIDE SEQUENCE [LARGE SCALE GENOMIC DNA]</scope>
</reference>
<dbReference type="Pfam" id="PF04437">
    <property type="entry name" value="RINT1_TIP1"/>
    <property type="match status" value="1"/>
</dbReference>
<organism evidence="1">
    <name type="scientific">Tetraodon nigroviridis</name>
    <name type="common">Spotted green pufferfish</name>
    <name type="synonym">Chelonodon nigroviridis</name>
    <dbReference type="NCBI Taxonomy" id="99883"/>
    <lineage>
        <taxon>Eukaryota</taxon>
        <taxon>Metazoa</taxon>
        <taxon>Chordata</taxon>
        <taxon>Craniata</taxon>
        <taxon>Vertebrata</taxon>
        <taxon>Euteleostomi</taxon>
        <taxon>Actinopterygii</taxon>
        <taxon>Neopterygii</taxon>
        <taxon>Teleostei</taxon>
        <taxon>Neoteleostei</taxon>
        <taxon>Acanthomorphata</taxon>
        <taxon>Eupercaria</taxon>
        <taxon>Tetraodontiformes</taxon>
        <taxon>Tetradontoidea</taxon>
        <taxon>Tetraodontidae</taxon>
        <taxon>Tetraodon</taxon>
    </lineage>
</organism>
<feature type="non-terminal residue" evidence="1">
    <location>
        <position position="1"/>
    </location>
</feature>
<dbReference type="HOGENOM" id="CLU_1135770_0_0_1"/>
<dbReference type="Ensembl" id="ENSTNIT00000007005.1">
    <property type="protein sequence ID" value="ENSTNIP00000006854.1"/>
    <property type="gene ID" value="ENSTNIG00000004230.1"/>
</dbReference>
<dbReference type="EMBL" id="CAAE01009489">
    <property type="protein sequence ID" value="CAF92040.1"/>
    <property type="molecule type" value="Genomic_DNA"/>
</dbReference>
<dbReference type="GO" id="GO:0006890">
    <property type="term" value="P:retrograde vesicle-mediated transport, Golgi to endoplasmic reticulum"/>
    <property type="evidence" value="ECO:0007669"/>
    <property type="project" value="InterPro"/>
</dbReference>
<gene>
    <name evidence="1" type="ORF">GSTENG00007077001</name>
</gene>
<name>Q4T4Z2_TETNG</name>
<dbReference type="OMA" id="CCEITHY"/>
<evidence type="ECO:0000313" key="1">
    <source>
        <dbReference type="EMBL" id="CAF92040.1"/>
    </source>
</evidence>